<reference evidence="4" key="1">
    <citation type="journal article" date="2019" name="Int. J. Syst. Evol. Microbiol.">
        <title>The Global Catalogue of Microorganisms (GCM) 10K type strain sequencing project: providing services to taxonomists for standard genome sequencing and annotation.</title>
        <authorList>
            <consortium name="The Broad Institute Genomics Platform"/>
            <consortium name="The Broad Institute Genome Sequencing Center for Infectious Disease"/>
            <person name="Wu L."/>
            <person name="Ma J."/>
        </authorList>
    </citation>
    <scope>NUCLEOTIDE SEQUENCE [LARGE SCALE GENOMIC DNA]</scope>
    <source>
        <strain evidence="4">CGMCC 1.15399</strain>
    </source>
</reference>
<keyword evidence="3" id="KW-0378">Hydrolase</keyword>
<keyword evidence="4" id="KW-1185">Reference proteome</keyword>
<name>A0ABW4G7A5_9ACTN</name>
<comment type="caution">
    <text evidence="3">The sequence shown here is derived from an EMBL/GenBank/DDBJ whole genome shotgun (WGS) entry which is preliminary data.</text>
</comment>
<dbReference type="RefSeq" id="WP_219533339.1">
    <property type="nucleotide sequence ID" value="NZ_JAHKRM010000017.1"/>
</dbReference>
<organism evidence="3 4">
    <name type="scientific">Nonomuraea guangzhouensis</name>
    <dbReference type="NCBI Taxonomy" id="1291555"/>
    <lineage>
        <taxon>Bacteria</taxon>
        <taxon>Bacillati</taxon>
        <taxon>Actinomycetota</taxon>
        <taxon>Actinomycetes</taxon>
        <taxon>Streptosporangiales</taxon>
        <taxon>Streptosporangiaceae</taxon>
        <taxon>Nonomuraea</taxon>
    </lineage>
</organism>
<feature type="signal peptide" evidence="1">
    <location>
        <begin position="1"/>
        <end position="27"/>
    </location>
</feature>
<dbReference type="Pfam" id="PF12708">
    <property type="entry name" value="Pect-lyase_RHGA_epim"/>
    <property type="match status" value="1"/>
</dbReference>
<dbReference type="InterPro" id="IPR024535">
    <property type="entry name" value="RHGA/B-epi-like_pectate_lyase"/>
</dbReference>
<evidence type="ECO:0000313" key="3">
    <source>
        <dbReference type="EMBL" id="MFD1538335.1"/>
    </source>
</evidence>
<dbReference type="PROSITE" id="PS51318">
    <property type="entry name" value="TAT"/>
    <property type="match status" value="1"/>
</dbReference>
<evidence type="ECO:0000256" key="1">
    <source>
        <dbReference type="SAM" id="SignalP"/>
    </source>
</evidence>
<feature type="domain" description="Rhamnogalacturonase A/B/Epimerase-like pectate lyase" evidence="2">
    <location>
        <begin position="87"/>
        <end position="156"/>
    </location>
</feature>
<evidence type="ECO:0000313" key="4">
    <source>
        <dbReference type="Proteomes" id="UP001597097"/>
    </source>
</evidence>
<feature type="chain" id="PRO_5046597450" evidence="1">
    <location>
        <begin position="28"/>
        <end position="564"/>
    </location>
</feature>
<dbReference type="Proteomes" id="UP001597097">
    <property type="component" value="Unassembled WGS sequence"/>
</dbReference>
<protein>
    <submittedName>
        <fullName evidence="3">Glycoside hydrolase family 55 protein</fullName>
    </submittedName>
</protein>
<evidence type="ECO:0000259" key="2">
    <source>
        <dbReference type="Pfam" id="PF12708"/>
    </source>
</evidence>
<keyword evidence="1" id="KW-0732">Signal</keyword>
<dbReference type="EMBL" id="JBHUCM010000013">
    <property type="protein sequence ID" value="MFD1538335.1"/>
    <property type="molecule type" value="Genomic_DNA"/>
</dbReference>
<proteinExistence type="predicted"/>
<accession>A0ABW4G7A5</accession>
<gene>
    <name evidence="3" type="ORF">ACFSJ0_14880</name>
</gene>
<dbReference type="InterPro" id="IPR006311">
    <property type="entry name" value="TAT_signal"/>
</dbReference>
<dbReference type="GO" id="GO:0016787">
    <property type="term" value="F:hydrolase activity"/>
    <property type="evidence" value="ECO:0007669"/>
    <property type="project" value="UniProtKB-KW"/>
</dbReference>
<sequence length="564" mass="59847">MRQDLAKLSRRTLVGGAVAAIAAPALASGAVAGAEPTSAATGRPSDASAALLDQWAQAPGSHPLIPDISRAGHRLGARPPRLDVVTRVTDHGARADGTTDCAPAFNAALRAAGERGGGVVLVPRGTYLLSSPVFVHWSNVVLRGAGRDATVLRFSRTLDDGYRPARQSNGNSRWSWTGGQVWFMAAERRARSEAEDFAGTEGWLLGDTLAEAGAASRGQRTLPVSGTGRLRAGDMVVLECDNPPDASLLTHLAGDIPGARPSSYDWPRRAPQLVTGSGGQYVQYATLQWPVRVEAILGDRLVVLAQPLKYDLRPGWPARLRAIGPTVHDSGVEQLTIRNELVEMTAHNKHPGSNGVCFQAVHDCWASEVRVENCDLGFGFTSAKSTTLSRVVVGGRSAHHSFACRMQSHDNLVDDFEIEAFTVPVPSGAVHHGLNVEGLSSGNVWRRGRMAEGTFDTHRALPYENARTNITLVNNGRVGGSAASGPLFGARIAHWNIRVTGGSAYALTIADVAPRSVTVGIQGTDGTASELTPDFTGDLESLLVEQGSPPRVTDLYAAQRDRTD</sequence>